<gene>
    <name evidence="2" type="ORF">H1V43_33770</name>
</gene>
<feature type="compositionally biased region" description="Basic and acidic residues" evidence="1">
    <location>
        <begin position="55"/>
        <end position="69"/>
    </location>
</feature>
<proteinExistence type="predicted"/>
<evidence type="ECO:0000256" key="1">
    <source>
        <dbReference type="SAM" id="MobiDB-lite"/>
    </source>
</evidence>
<accession>A0A7W2HJU9</accession>
<sequence length="69" mass="7356">MNAQTPAAAHLALTDRRYLYRGCAPDVDNPRLAAGDNSLSVDAWAAPNVDGGEDQEARRAREDAASRCA</sequence>
<comment type="caution">
    <text evidence="2">The sequence shown here is derived from an EMBL/GenBank/DDBJ whole genome shotgun (WGS) entry which is preliminary data.</text>
</comment>
<organism evidence="2 3">
    <name type="scientific">Streptomyces himalayensis subsp. aureolus</name>
    <dbReference type="NCBI Taxonomy" id="2758039"/>
    <lineage>
        <taxon>Bacteria</taxon>
        <taxon>Bacillati</taxon>
        <taxon>Actinomycetota</taxon>
        <taxon>Actinomycetes</taxon>
        <taxon>Kitasatosporales</taxon>
        <taxon>Streptomycetaceae</taxon>
        <taxon>Streptomyces</taxon>
        <taxon>Streptomyces himalayensis</taxon>
    </lineage>
</organism>
<evidence type="ECO:0000313" key="3">
    <source>
        <dbReference type="Proteomes" id="UP000586976"/>
    </source>
</evidence>
<protein>
    <submittedName>
        <fullName evidence="2">Uncharacterized protein</fullName>
    </submittedName>
</protein>
<evidence type="ECO:0000313" key="2">
    <source>
        <dbReference type="EMBL" id="MBA4866204.1"/>
    </source>
</evidence>
<reference evidence="2 3" key="1">
    <citation type="submission" date="2020-07" db="EMBL/GenBank/DDBJ databases">
        <title>Streptomyces isolated from Indian soil.</title>
        <authorList>
            <person name="Mandal S."/>
            <person name="Maiti P.K."/>
        </authorList>
    </citation>
    <scope>NUCLEOTIDE SEQUENCE [LARGE SCALE GENOMIC DNA]</scope>
    <source>
        <strain evidence="2 3">PSKA54</strain>
    </source>
</reference>
<keyword evidence="3" id="KW-1185">Reference proteome</keyword>
<dbReference type="AlphaFoldDB" id="A0A7W2HJU9"/>
<dbReference type="EMBL" id="JACEQY010000055">
    <property type="protein sequence ID" value="MBA4866204.1"/>
    <property type="molecule type" value="Genomic_DNA"/>
</dbReference>
<feature type="region of interest" description="Disordered" evidence="1">
    <location>
        <begin position="43"/>
        <end position="69"/>
    </location>
</feature>
<dbReference type="RefSeq" id="WP_181867622.1">
    <property type="nucleotide sequence ID" value="NZ_JACEQY010000055.1"/>
</dbReference>
<dbReference type="Proteomes" id="UP000586976">
    <property type="component" value="Unassembled WGS sequence"/>
</dbReference>
<name>A0A7W2HJU9_9ACTN</name>